<reference evidence="1" key="2">
    <citation type="submission" date="2023-06" db="EMBL/GenBank/DDBJ databases">
        <authorList>
            <person name="Ma L."/>
            <person name="Liu K.-W."/>
            <person name="Li Z."/>
            <person name="Hsiao Y.-Y."/>
            <person name="Qi Y."/>
            <person name="Fu T."/>
            <person name="Tang G."/>
            <person name="Zhang D."/>
            <person name="Sun W.-H."/>
            <person name="Liu D.-K."/>
            <person name="Li Y."/>
            <person name="Chen G.-Z."/>
            <person name="Liu X.-D."/>
            <person name="Liao X.-Y."/>
            <person name="Jiang Y.-T."/>
            <person name="Yu X."/>
            <person name="Hao Y."/>
            <person name="Huang J."/>
            <person name="Zhao X.-W."/>
            <person name="Ke S."/>
            <person name="Chen Y.-Y."/>
            <person name="Wu W.-L."/>
            <person name="Hsu J.-L."/>
            <person name="Lin Y.-F."/>
            <person name="Huang M.-D."/>
            <person name="Li C.-Y."/>
            <person name="Huang L."/>
            <person name="Wang Z.-W."/>
            <person name="Zhao X."/>
            <person name="Zhong W.-Y."/>
            <person name="Peng D.-H."/>
            <person name="Ahmad S."/>
            <person name="Lan S."/>
            <person name="Zhang J.-S."/>
            <person name="Tsai W.-C."/>
            <person name="Van De Peer Y."/>
            <person name="Liu Z.-J."/>
        </authorList>
    </citation>
    <scope>NUCLEOTIDE SEQUENCE</scope>
    <source>
        <strain evidence="1">SCP</strain>
        <tissue evidence="1">Leaves</tissue>
    </source>
</reference>
<dbReference type="EMBL" id="JAUJYN010000010">
    <property type="protein sequence ID" value="KAK1262138.1"/>
    <property type="molecule type" value="Genomic_DNA"/>
</dbReference>
<evidence type="ECO:0000313" key="2">
    <source>
        <dbReference type="Proteomes" id="UP001179952"/>
    </source>
</evidence>
<gene>
    <name evidence="1" type="ORF">QJS04_geneDACA020463</name>
</gene>
<keyword evidence="2" id="KW-1185">Reference proteome</keyword>
<protein>
    <submittedName>
        <fullName evidence="1">Uncharacterized protein</fullName>
    </submittedName>
</protein>
<organism evidence="1 2">
    <name type="scientific">Acorus gramineus</name>
    <name type="common">Dwarf sweet flag</name>
    <dbReference type="NCBI Taxonomy" id="55184"/>
    <lineage>
        <taxon>Eukaryota</taxon>
        <taxon>Viridiplantae</taxon>
        <taxon>Streptophyta</taxon>
        <taxon>Embryophyta</taxon>
        <taxon>Tracheophyta</taxon>
        <taxon>Spermatophyta</taxon>
        <taxon>Magnoliopsida</taxon>
        <taxon>Liliopsida</taxon>
        <taxon>Acoraceae</taxon>
        <taxon>Acorus</taxon>
    </lineage>
</organism>
<comment type="caution">
    <text evidence="1">The sequence shown here is derived from an EMBL/GenBank/DDBJ whole genome shotgun (WGS) entry which is preliminary data.</text>
</comment>
<evidence type="ECO:0000313" key="1">
    <source>
        <dbReference type="EMBL" id="KAK1262138.1"/>
    </source>
</evidence>
<dbReference type="AlphaFoldDB" id="A0AAV9ACS6"/>
<proteinExistence type="predicted"/>
<reference evidence="1" key="1">
    <citation type="journal article" date="2023" name="Nat. Commun.">
        <title>Diploid and tetraploid genomes of Acorus and the evolution of monocots.</title>
        <authorList>
            <person name="Ma L."/>
            <person name="Liu K.W."/>
            <person name="Li Z."/>
            <person name="Hsiao Y.Y."/>
            <person name="Qi Y."/>
            <person name="Fu T."/>
            <person name="Tang G.D."/>
            <person name="Zhang D."/>
            <person name="Sun W.H."/>
            <person name="Liu D.K."/>
            <person name="Li Y."/>
            <person name="Chen G.Z."/>
            <person name="Liu X.D."/>
            <person name="Liao X.Y."/>
            <person name="Jiang Y.T."/>
            <person name="Yu X."/>
            <person name="Hao Y."/>
            <person name="Huang J."/>
            <person name="Zhao X.W."/>
            <person name="Ke S."/>
            <person name="Chen Y.Y."/>
            <person name="Wu W.L."/>
            <person name="Hsu J.L."/>
            <person name="Lin Y.F."/>
            <person name="Huang M.D."/>
            <person name="Li C.Y."/>
            <person name="Huang L."/>
            <person name="Wang Z.W."/>
            <person name="Zhao X."/>
            <person name="Zhong W.Y."/>
            <person name="Peng D.H."/>
            <person name="Ahmad S."/>
            <person name="Lan S."/>
            <person name="Zhang J.S."/>
            <person name="Tsai W.C."/>
            <person name="Van de Peer Y."/>
            <person name="Liu Z.J."/>
        </authorList>
    </citation>
    <scope>NUCLEOTIDE SEQUENCE</scope>
    <source>
        <strain evidence="1">SCP</strain>
    </source>
</reference>
<name>A0AAV9ACS6_ACOGR</name>
<accession>A0AAV9ACS6</accession>
<dbReference type="Proteomes" id="UP001179952">
    <property type="component" value="Unassembled WGS sequence"/>
</dbReference>
<sequence length="88" mass="10156">MIIKLASSKDLLKERPVKTVKSLFEINLNTRLGFPMIRIMNELMSQQYVEMYIAALDESRLVVTDKLRKKRLKTGGHNFCDDLVKSIA</sequence>